<dbReference type="PANTHER" id="PTHR47074:SF61">
    <property type="entry name" value="RNASE H TYPE-1 DOMAIN-CONTAINING PROTEIN"/>
    <property type="match status" value="1"/>
</dbReference>
<sequence>MLIAEEILWRVGNGARINIWNDSWLPGRGNNRISVQKELLGFSRTYGQDLSLNQENLCPSLKFMVKELWKPPDFGVIKLNFDAAYQNDVRIATTSILAKDSEGEIVGADTYLFEDVVDTFVAEAMARERALLFAIEMGFQRLIVERDSLIVIKSIKKKEEDKLVLRPITNHISNLEMYFNDVTYLFVP</sequence>
<accession>A0A9D3UM79</accession>
<evidence type="ECO:0000313" key="2">
    <source>
        <dbReference type="EMBL" id="KAH1047848.1"/>
    </source>
</evidence>
<feature type="domain" description="RNase H type-1" evidence="1">
    <location>
        <begin position="80"/>
        <end position="187"/>
    </location>
</feature>
<evidence type="ECO:0000259" key="1">
    <source>
        <dbReference type="Pfam" id="PF13456"/>
    </source>
</evidence>
<protein>
    <recommendedName>
        <fullName evidence="1">RNase H type-1 domain-containing protein</fullName>
    </recommendedName>
</protein>
<proteinExistence type="predicted"/>
<dbReference type="Gene3D" id="3.30.420.10">
    <property type="entry name" value="Ribonuclease H-like superfamily/Ribonuclease H"/>
    <property type="match status" value="1"/>
</dbReference>
<dbReference type="EMBL" id="JAIQCV010000011">
    <property type="protein sequence ID" value="KAH1047848.1"/>
    <property type="molecule type" value="Genomic_DNA"/>
</dbReference>
<evidence type="ECO:0000313" key="3">
    <source>
        <dbReference type="Proteomes" id="UP000828251"/>
    </source>
</evidence>
<reference evidence="2 3" key="1">
    <citation type="journal article" date="2021" name="Plant Biotechnol. J.">
        <title>Multi-omics assisted identification of the key and species-specific regulatory components of drought-tolerant mechanisms in Gossypium stocksii.</title>
        <authorList>
            <person name="Yu D."/>
            <person name="Ke L."/>
            <person name="Zhang D."/>
            <person name="Wu Y."/>
            <person name="Sun Y."/>
            <person name="Mei J."/>
            <person name="Sun J."/>
            <person name="Sun Y."/>
        </authorList>
    </citation>
    <scope>NUCLEOTIDE SEQUENCE [LARGE SCALE GENOMIC DNA]</scope>
    <source>
        <strain evidence="3">cv. E1</strain>
        <tissue evidence="2">Leaf</tissue>
    </source>
</reference>
<dbReference type="InterPro" id="IPR052929">
    <property type="entry name" value="RNase_H-like_EbsB-rel"/>
</dbReference>
<dbReference type="InterPro" id="IPR012337">
    <property type="entry name" value="RNaseH-like_sf"/>
</dbReference>
<dbReference type="InterPro" id="IPR044730">
    <property type="entry name" value="RNase_H-like_dom_plant"/>
</dbReference>
<dbReference type="AlphaFoldDB" id="A0A9D3UM79"/>
<dbReference type="Pfam" id="PF13456">
    <property type="entry name" value="RVT_3"/>
    <property type="match status" value="1"/>
</dbReference>
<dbReference type="SUPFAM" id="SSF53098">
    <property type="entry name" value="Ribonuclease H-like"/>
    <property type="match status" value="1"/>
</dbReference>
<dbReference type="OrthoDB" id="1002563at2759"/>
<dbReference type="PANTHER" id="PTHR47074">
    <property type="entry name" value="BNAC02G40300D PROTEIN"/>
    <property type="match status" value="1"/>
</dbReference>
<keyword evidence="3" id="KW-1185">Reference proteome</keyword>
<dbReference type="InterPro" id="IPR002156">
    <property type="entry name" value="RNaseH_domain"/>
</dbReference>
<comment type="caution">
    <text evidence="2">The sequence shown here is derived from an EMBL/GenBank/DDBJ whole genome shotgun (WGS) entry which is preliminary data.</text>
</comment>
<dbReference type="InterPro" id="IPR036397">
    <property type="entry name" value="RNaseH_sf"/>
</dbReference>
<dbReference type="GO" id="GO:0004523">
    <property type="term" value="F:RNA-DNA hybrid ribonuclease activity"/>
    <property type="evidence" value="ECO:0007669"/>
    <property type="project" value="InterPro"/>
</dbReference>
<gene>
    <name evidence="2" type="ORF">J1N35_038632</name>
</gene>
<dbReference type="Proteomes" id="UP000828251">
    <property type="component" value="Unassembled WGS sequence"/>
</dbReference>
<dbReference type="GO" id="GO:0003676">
    <property type="term" value="F:nucleic acid binding"/>
    <property type="evidence" value="ECO:0007669"/>
    <property type="project" value="InterPro"/>
</dbReference>
<dbReference type="CDD" id="cd06222">
    <property type="entry name" value="RNase_H_like"/>
    <property type="match status" value="1"/>
</dbReference>
<name>A0A9D3UM79_9ROSI</name>
<organism evidence="2 3">
    <name type="scientific">Gossypium stocksii</name>
    <dbReference type="NCBI Taxonomy" id="47602"/>
    <lineage>
        <taxon>Eukaryota</taxon>
        <taxon>Viridiplantae</taxon>
        <taxon>Streptophyta</taxon>
        <taxon>Embryophyta</taxon>
        <taxon>Tracheophyta</taxon>
        <taxon>Spermatophyta</taxon>
        <taxon>Magnoliopsida</taxon>
        <taxon>eudicotyledons</taxon>
        <taxon>Gunneridae</taxon>
        <taxon>Pentapetalae</taxon>
        <taxon>rosids</taxon>
        <taxon>malvids</taxon>
        <taxon>Malvales</taxon>
        <taxon>Malvaceae</taxon>
        <taxon>Malvoideae</taxon>
        <taxon>Gossypium</taxon>
    </lineage>
</organism>